<dbReference type="PANTHER" id="PTHR11360:SF304">
    <property type="entry name" value="MFS DOMAIN-CONTAINING PROTEIN"/>
    <property type="match status" value="1"/>
</dbReference>
<comment type="caution">
    <text evidence="6">The sequence shown here is derived from an EMBL/GenBank/DDBJ whole genome shotgun (WGS) entry which is preliminary data.</text>
</comment>
<dbReference type="PROSITE" id="PS50850">
    <property type="entry name" value="MFS"/>
    <property type="match status" value="1"/>
</dbReference>
<dbReference type="Gene3D" id="1.20.1250.20">
    <property type="entry name" value="MFS general substrate transporter like domains"/>
    <property type="match status" value="2"/>
</dbReference>
<proteinExistence type="predicted"/>
<evidence type="ECO:0000313" key="6">
    <source>
        <dbReference type="EMBL" id="MEM5948107.1"/>
    </source>
</evidence>
<keyword evidence="7" id="KW-1185">Reference proteome</keyword>
<dbReference type="Proteomes" id="UP001466331">
    <property type="component" value="Unassembled WGS sequence"/>
</dbReference>
<dbReference type="InterPro" id="IPR036259">
    <property type="entry name" value="MFS_trans_sf"/>
</dbReference>
<feature type="transmembrane region" description="Helical" evidence="4">
    <location>
        <begin position="205"/>
        <end position="229"/>
    </location>
</feature>
<accession>A0ABU9UD86</accession>
<feature type="transmembrane region" description="Helical" evidence="4">
    <location>
        <begin position="362"/>
        <end position="382"/>
    </location>
</feature>
<feature type="domain" description="Major facilitator superfamily (MFS) profile" evidence="5">
    <location>
        <begin position="4"/>
        <end position="386"/>
    </location>
</feature>
<dbReference type="RefSeq" id="WP_420069553.1">
    <property type="nucleotide sequence ID" value="NZ_JBCHKQ010000002.1"/>
</dbReference>
<feature type="transmembrane region" description="Helical" evidence="4">
    <location>
        <begin position="68"/>
        <end position="88"/>
    </location>
</feature>
<dbReference type="Pfam" id="PF07690">
    <property type="entry name" value="MFS_1"/>
    <property type="match status" value="1"/>
</dbReference>
<feature type="transmembrane region" description="Helical" evidence="4">
    <location>
        <begin position="7"/>
        <end position="26"/>
    </location>
</feature>
<feature type="transmembrane region" description="Helical" evidence="4">
    <location>
        <begin position="330"/>
        <end position="350"/>
    </location>
</feature>
<dbReference type="CDD" id="cd17353">
    <property type="entry name" value="MFS_OFA_like"/>
    <property type="match status" value="1"/>
</dbReference>
<evidence type="ECO:0000256" key="1">
    <source>
        <dbReference type="ARBA" id="ARBA00022692"/>
    </source>
</evidence>
<sequence>MGINRYLYVIGGILIYMCVGSIYSWSVFRNPLEELLGIGSFVSGLPYMLFLLFFSLSMPLAGRYIKKLGATLSVMIGNVLFLTGFLLAGISGNIVFITIGYGLISGIGVGVIYGVPIAVVSGWFPEKKGLVMGLTLAGFGLSPFVTAPFARYLIDLFGPIRSFSILGVVFFITIFIFSLLMRFADGEGESTKTSHNDSLFADKRFYGLWISYLIGTTAGLMAIGMTSPFAQEIIGMDGDTAAVMVSVLAIFNALGRPLFGMLTDKIKPFKVIVISFLLIIAASAMGLWLSEGMSVLFFVVFASLWLSLGGWLAIAPAATSFIFGHERFSANYGIMFVAYGMGAVVGTSISGQIKDMLGSYELAFYPVIGLTLIGLLVAFLTLREKTAA</sequence>
<evidence type="ECO:0000259" key="5">
    <source>
        <dbReference type="PROSITE" id="PS50850"/>
    </source>
</evidence>
<keyword evidence="3 4" id="KW-0472">Membrane</keyword>
<dbReference type="PANTHER" id="PTHR11360">
    <property type="entry name" value="MONOCARBOXYLATE TRANSPORTER"/>
    <property type="match status" value="1"/>
</dbReference>
<evidence type="ECO:0000256" key="4">
    <source>
        <dbReference type="SAM" id="Phobius"/>
    </source>
</evidence>
<evidence type="ECO:0000256" key="2">
    <source>
        <dbReference type="ARBA" id="ARBA00022989"/>
    </source>
</evidence>
<dbReference type="SUPFAM" id="SSF103473">
    <property type="entry name" value="MFS general substrate transporter"/>
    <property type="match status" value="1"/>
</dbReference>
<feature type="transmembrane region" description="Helical" evidence="4">
    <location>
        <begin position="160"/>
        <end position="184"/>
    </location>
</feature>
<feature type="transmembrane region" description="Helical" evidence="4">
    <location>
        <begin position="295"/>
        <end position="318"/>
    </location>
</feature>
<feature type="transmembrane region" description="Helical" evidence="4">
    <location>
        <begin position="94"/>
        <end position="119"/>
    </location>
</feature>
<name>A0ABU9UD86_9SPIR</name>
<dbReference type="InterPro" id="IPR020846">
    <property type="entry name" value="MFS_dom"/>
</dbReference>
<protein>
    <submittedName>
        <fullName evidence="6">OFA family MFS transporter</fullName>
    </submittedName>
</protein>
<feature type="transmembrane region" description="Helical" evidence="4">
    <location>
        <begin position="241"/>
        <end position="259"/>
    </location>
</feature>
<keyword evidence="2 4" id="KW-1133">Transmembrane helix</keyword>
<evidence type="ECO:0000313" key="7">
    <source>
        <dbReference type="Proteomes" id="UP001466331"/>
    </source>
</evidence>
<feature type="transmembrane region" description="Helical" evidence="4">
    <location>
        <begin position="38"/>
        <end position="56"/>
    </location>
</feature>
<reference evidence="6 7" key="1">
    <citation type="submission" date="2024-03" db="EMBL/GenBank/DDBJ databases">
        <title>Ignisphaera cupida sp. nov., a hyperthermophilic hydrolytic archaeon from a hot spring of Kamchatka, and proposal of Ignisphaeraceae fam. nov.</title>
        <authorList>
            <person name="Podosokorskaya O.A."/>
            <person name="Elcheninov A.G."/>
            <person name="Maltseva A.I."/>
            <person name="Zayulina K.S."/>
            <person name="Novikov A."/>
            <person name="Merkel A.Y."/>
        </authorList>
    </citation>
    <scope>NUCLEOTIDE SEQUENCE [LARGE SCALE GENOMIC DNA]</scope>
    <source>
        <strain evidence="6 7">38H-sp</strain>
    </source>
</reference>
<evidence type="ECO:0000256" key="3">
    <source>
        <dbReference type="ARBA" id="ARBA00023136"/>
    </source>
</evidence>
<dbReference type="InterPro" id="IPR011701">
    <property type="entry name" value="MFS"/>
</dbReference>
<keyword evidence="1 4" id="KW-0812">Transmembrane</keyword>
<dbReference type="EMBL" id="JBCHKQ010000002">
    <property type="protein sequence ID" value="MEM5948107.1"/>
    <property type="molecule type" value="Genomic_DNA"/>
</dbReference>
<dbReference type="InterPro" id="IPR050327">
    <property type="entry name" value="Proton-linked_MCT"/>
</dbReference>
<feature type="transmembrane region" description="Helical" evidence="4">
    <location>
        <begin position="131"/>
        <end position="154"/>
    </location>
</feature>
<organism evidence="6 7">
    <name type="scientific">Rarispira pelagica</name>
    <dbReference type="NCBI Taxonomy" id="3141764"/>
    <lineage>
        <taxon>Bacteria</taxon>
        <taxon>Pseudomonadati</taxon>
        <taxon>Spirochaetota</taxon>
        <taxon>Spirochaetia</taxon>
        <taxon>Winmispirales</taxon>
        <taxon>Winmispiraceae</taxon>
        <taxon>Rarispira</taxon>
    </lineage>
</organism>
<gene>
    <name evidence="6" type="ORF">WKV44_06095</name>
</gene>
<feature type="transmembrane region" description="Helical" evidence="4">
    <location>
        <begin position="271"/>
        <end position="289"/>
    </location>
</feature>